<evidence type="ECO:0000256" key="2">
    <source>
        <dbReference type="ARBA" id="ARBA00022771"/>
    </source>
</evidence>
<reference evidence="8" key="1">
    <citation type="submission" date="2016-03" db="EMBL/GenBank/DDBJ databases">
        <authorList>
            <person name="Devillers Hugo."/>
        </authorList>
    </citation>
    <scope>NUCLEOTIDE SEQUENCE [LARGE SCALE GENOMIC DNA]</scope>
</reference>
<dbReference type="AlphaFoldDB" id="A0A1G4JT68"/>
<organism evidence="7 8">
    <name type="scientific">Lachancea nothofagi CBS 11611</name>
    <dbReference type="NCBI Taxonomy" id="1266666"/>
    <lineage>
        <taxon>Eukaryota</taxon>
        <taxon>Fungi</taxon>
        <taxon>Dikarya</taxon>
        <taxon>Ascomycota</taxon>
        <taxon>Saccharomycotina</taxon>
        <taxon>Saccharomycetes</taxon>
        <taxon>Saccharomycetales</taxon>
        <taxon>Saccharomycetaceae</taxon>
        <taxon>Lachancea</taxon>
    </lineage>
</organism>
<evidence type="ECO:0000313" key="7">
    <source>
        <dbReference type="EMBL" id="SCU94052.1"/>
    </source>
</evidence>
<gene>
    <name evidence="7" type="ORF">LANO_0E05534G</name>
</gene>
<dbReference type="GO" id="GO:0061630">
    <property type="term" value="F:ubiquitin protein ligase activity"/>
    <property type="evidence" value="ECO:0007669"/>
    <property type="project" value="TreeGrafter"/>
</dbReference>
<dbReference type="SUPFAM" id="SSF57850">
    <property type="entry name" value="RING/U-box"/>
    <property type="match status" value="1"/>
</dbReference>
<keyword evidence="8" id="KW-1185">Reference proteome</keyword>
<dbReference type="PANTHER" id="PTHR45969">
    <property type="entry name" value="RING ZINC FINGER PROTEIN-RELATED"/>
    <property type="match status" value="1"/>
</dbReference>
<evidence type="ECO:0000256" key="3">
    <source>
        <dbReference type="ARBA" id="ARBA00022833"/>
    </source>
</evidence>
<dbReference type="PROSITE" id="PS50089">
    <property type="entry name" value="ZF_RING_2"/>
    <property type="match status" value="1"/>
</dbReference>
<name>A0A1G4JT68_9SACH</name>
<feature type="domain" description="RING-type" evidence="6">
    <location>
        <begin position="106"/>
        <end position="148"/>
    </location>
</feature>
<evidence type="ECO:0000313" key="8">
    <source>
        <dbReference type="Proteomes" id="UP000189911"/>
    </source>
</evidence>
<dbReference type="InterPro" id="IPR013083">
    <property type="entry name" value="Znf_RING/FYVE/PHD"/>
</dbReference>
<dbReference type="Gene3D" id="3.30.40.10">
    <property type="entry name" value="Zinc/RING finger domain, C3HC4 (zinc finger)"/>
    <property type="match status" value="1"/>
</dbReference>
<evidence type="ECO:0000259" key="6">
    <source>
        <dbReference type="PROSITE" id="PS50089"/>
    </source>
</evidence>
<sequence length="259" mass="29726">MNGRIFAAIFVPIALVAVFLIIVFVVRSRLGISDDYHLDVAVEQLDGEPNLEEYENCVSLLQMDKLKNSNGVRDCDAKAQVLSLNELHAIFPTRQYQELENASDSCVICQEKFNRWNNVCQLACSHVFHTRCIDHWTCENSACCPLCRRSYFMPQDHQSKTKYIQAVLGPTYSQLSSAKKANSWLELYPDLTRDAEARLGSFNSSFWKIVRKLCFVSDESITSVTIINSAHRRYNLINKVENIKLEHMRNELRQAQPTI</sequence>
<protein>
    <submittedName>
        <fullName evidence="7">LANO_0E05534g1_1</fullName>
    </submittedName>
</protein>
<keyword evidence="5" id="KW-1133">Transmembrane helix</keyword>
<keyword evidence="5" id="KW-0812">Transmembrane</keyword>
<dbReference type="OrthoDB" id="8062037at2759"/>
<accession>A0A1G4JT68</accession>
<evidence type="ECO:0000256" key="1">
    <source>
        <dbReference type="ARBA" id="ARBA00022723"/>
    </source>
</evidence>
<keyword evidence="2 4" id="KW-0863">Zinc-finger</keyword>
<dbReference type="InterPro" id="IPR001841">
    <property type="entry name" value="Znf_RING"/>
</dbReference>
<keyword evidence="1" id="KW-0479">Metal-binding</keyword>
<keyword evidence="3" id="KW-0862">Zinc</keyword>
<proteinExistence type="predicted"/>
<dbReference type="Pfam" id="PF13639">
    <property type="entry name" value="zf-RING_2"/>
    <property type="match status" value="1"/>
</dbReference>
<dbReference type="SMART" id="SM00184">
    <property type="entry name" value="RING"/>
    <property type="match status" value="1"/>
</dbReference>
<dbReference type="EMBL" id="LT598451">
    <property type="protein sequence ID" value="SCU94052.1"/>
    <property type="molecule type" value="Genomic_DNA"/>
</dbReference>
<dbReference type="PANTHER" id="PTHR45969:SF69">
    <property type="entry name" value="FINGER DOMAIN PROTEIN, PUTATIVE (AFU_ORTHOLOGUE AFUA_3G12190)-RELATED"/>
    <property type="match status" value="1"/>
</dbReference>
<dbReference type="Proteomes" id="UP000189911">
    <property type="component" value="Chromosome E"/>
</dbReference>
<dbReference type="GO" id="GO:0016567">
    <property type="term" value="P:protein ubiquitination"/>
    <property type="evidence" value="ECO:0007669"/>
    <property type="project" value="TreeGrafter"/>
</dbReference>
<dbReference type="GO" id="GO:0008270">
    <property type="term" value="F:zinc ion binding"/>
    <property type="evidence" value="ECO:0007669"/>
    <property type="project" value="UniProtKB-KW"/>
</dbReference>
<evidence type="ECO:0000256" key="4">
    <source>
        <dbReference type="PROSITE-ProRule" id="PRU00175"/>
    </source>
</evidence>
<keyword evidence="5" id="KW-0472">Membrane</keyword>
<feature type="transmembrane region" description="Helical" evidence="5">
    <location>
        <begin position="6"/>
        <end position="26"/>
    </location>
</feature>
<evidence type="ECO:0000256" key="5">
    <source>
        <dbReference type="SAM" id="Phobius"/>
    </source>
</evidence>